<feature type="domain" description="IclR-ED" evidence="5">
    <location>
        <begin position="66"/>
        <end position="255"/>
    </location>
</feature>
<sequence>MNDSVRSASRVLDLLELLAGAGDGLSLAEACERLGAPKSSTLMLLRTLAGRGYAVRGEGDRYRLNETFRSGGFGWGGQAARLVAVAEPVLRDLADTIGETAILGALTEKGMVRLLAKAVTHENIRYDIDLGQELPAYCTAIGRILLAQMPPEARAPILDRVEPVRVTPHSLTDRSAIEARIEEAARSGISVVAEEYALGGTGAAVPIRLADGRVVGAVNAGCISPRFVGKEDEIARALRAAATAIAARLDNRGAA</sequence>
<reference evidence="7" key="1">
    <citation type="journal article" date="2019" name="Int. J. Syst. Evol. Microbiol.">
        <title>The Global Catalogue of Microorganisms (GCM) 10K type strain sequencing project: providing services to taxonomists for standard genome sequencing and annotation.</title>
        <authorList>
            <consortium name="The Broad Institute Genomics Platform"/>
            <consortium name="The Broad Institute Genome Sequencing Center for Infectious Disease"/>
            <person name="Wu L."/>
            <person name="Ma J."/>
        </authorList>
    </citation>
    <scope>NUCLEOTIDE SEQUENCE [LARGE SCALE GENOMIC DNA]</scope>
    <source>
        <strain evidence="7">JCM 15910</strain>
    </source>
</reference>
<dbReference type="SMART" id="SM00346">
    <property type="entry name" value="HTH_ICLR"/>
    <property type="match status" value="1"/>
</dbReference>
<accession>A0ABP3X4U8</accession>
<evidence type="ECO:0000313" key="7">
    <source>
        <dbReference type="Proteomes" id="UP001500738"/>
    </source>
</evidence>
<gene>
    <name evidence="6" type="ORF">GCM10009115_00120</name>
</gene>
<dbReference type="Gene3D" id="3.30.450.40">
    <property type="match status" value="1"/>
</dbReference>
<keyword evidence="3" id="KW-0804">Transcription</keyword>
<organism evidence="6 7">
    <name type="scientific">Sphingopyxis soli</name>
    <dbReference type="NCBI Taxonomy" id="592051"/>
    <lineage>
        <taxon>Bacteria</taxon>
        <taxon>Pseudomonadati</taxon>
        <taxon>Pseudomonadota</taxon>
        <taxon>Alphaproteobacteria</taxon>
        <taxon>Sphingomonadales</taxon>
        <taxon>Sphingomonadaceae</taxon>
        <taxon>Sphingopyxis</taxon>
    </lineage>
</organism>
<evidence type="ECO:0000259" key="5">
    <source>
        <dbReference type="PROSITE" id="PS51078"/>
    </source>
</evidence>
<dbReference type="InterPro" id="IPR005471">
    <property type="entry name" value="Tscrpt_reg_IclR_N"/>
</dbReference>
<dbReference type="SUPFAM" id="SSF55781">
    <property type="entry name" value="GAF domain-like"/>
    <property type="match status" value="1"/>
</dbReference>
<dbReference type="PROSITE" id="PS51077">
    <property type="entry name" value="HTH_ICLR"/>
    <property type="match status" value="1"/>
</dbReference>
<name>A0ABP3X4U8_9SPHN</name>
<keyword evidence="7" id="KW-1185">Reference proteome</keyword>
<comment type="caution">
    <text evidence="6">The sequence shown here is derived from an EMBL/GenBank/DDBJ whole genome shotgun (WGS) entry which is preliminary data.</text>
</comment>
<feature type="domain" description="HTH iclR-type" evidence="4">
    <location>
        <begin position="5"/>
        <end position="66"/>
    </location>
</feature>
<dbReference type="RefSeq" id="WP_215350433.1">
    <property type="nucleotide sequence ID" value="NZ_BAAAFE010000001.1"/>
</dbReference>
<dbReference type="Proteomes" id="UP001500738">
    <property type="component" value="Unassembled WGS sequence"/>
</dbReference>
<dbReference type="InterPro" id="IPR036388">
    <property type="entry name" value="WH-like_DNA-bd_sf"/>
</dbReference>
<dbReference type="InterPro" id="IPR029016">
    <property type="entry name" value="GAF-like_dom_sf"/>
</dbReference>
<dbReference type="Pfam" id="PF01614">
    <property type="entry name" value="IclR_C"/>
    <property type="match status" value="1"/>
</dbReference>
<dbReference type="PANTHER" id="PTHR30136">
    <property type="entry name" value="HELIX-TURN-HELIX TRANSCRIPTIONAL REGULATOR, ICLR FAMILY"/>
    <property type="match status" value="1"/>
</dbReference>
<dbReference type="EMBL" id="BAAAFE010000001">
    <property type="protein sequence ID" value="GAA0860679.1"/>
    <property type="molecule type" value="Genomic_DNA"/>
</dbReference>
<evidence type="ECO:0000313" key="6">
    <source>
        <dbReference type="EMBL" id="GAA0860679.1"/>
    </source>
</evidence>
<dbReference type="Pfam" id="PF09339">
    <property type="entry name" value="HTH_IclR"/>
    <property type="match status" value="1"/>
</dbReference>
<evidence type="ECO:0000256" key="2">
    <source>
        <dbReference type="ARBA" id="ARBA00023125"/>
    </source>
</evidence>
<evidence type="ECO:0000256" key="1">
    <source>
        <dbReference type="ARBA" id="ARBA00023015"/>
    </source>
</evidence>
<keyword evidence="1" id="KW-0805">Transcription regulation</keyword>
<dbReference type="InterPro" id="IPR036390">
    <property type="entry name" value="WH_DNA-bd_sf"/>
</dbReference>
<evidence type="ECO:0000256" key="3">
    <source>
        <dbReference type="ARBA" id="ARBA00023163"/>
    </source>
</evidence>
<dbReference type="PANTHER" id="PTHR30136:SF35">
    <property type="entry name" value="HTH-TYPE TRANSCRIPTIONAL REGULATOR RV1719"/>
    <property type="match status" value="1"/>
</dbReference>
<proteinExistence type="predicted"/>
<protein>
    <submittedName>
        <fullName evidence="6">IclR family transcriptional regulator C-terminal domain-containing protein</fullName>
    </submittedName>
</protein>
<dbReference type="InterPro" id="IPR014757">
    <property type="entry name" value="Tscrpt_reg_IclR_C"/>
</dbReference>
<dbReference type="PROSITE" id="PS51078">
    <property type="entry name" value="ICLR_ED"/>
    <property type="match status" value="1"/>
</dbReference>
<evidence type="ECO:0000259" key="4">
    <source>
        <dbReference type="PROSITE" id="PS51077"/>
    </source>
</evidence>
<dbReference type="InterPro" id="IPR050707">
    <property type="entry name" value="HTH_MetabolicPath_Reg"/>
</dbReference>
<keyword evidence="2" id="KW-0238">DNA-binding</keyword>
<dbReference type="Gene3D" id="1.10.10.10">
    <property type="entry name" value="Winged helix-like DNA-binding domain superfamily/Winged helix DNA-binding domain"/>
    <property type="match status" value="1"/>
</dbReference>
<dbReference type="SUPFAM" id="SSF46785">
    <property type="entry name" value="Winged helix' DNA-binding domain"/>
    <property type="match status" value="1"/>
</dbReference>